<organism evidence="1 2">
    <name type="scientific">Rosa rugosa leaf distortion virus</name>
    <dbReference type="NCBI Taxonomy" id="535898"/>
    <lineage>
        <taxon>Viruses</taxon>
        <taxon>Riboviria</taxon>
        <taxon>Orthornavirae</taxon>
        <taxon>Kitrinoviricota</taxon>
        <taxon>Tolucaviricetes</taxon>
        <taxon>Tolivirales</taxon>
        <taxon>Tombusviridae</taxon>
        <taxon>Procedovirinae</taxon>
        <taxon>Pelarspovirus</taxon>
        <taxon>Pelarspovirus rosae</taxon>
    </lineage>
</organism>
<sequence>MSLFFELAYLTAKAGFVVAKELALLATQIRNDEIVHIDVQTDRVRRVFGIQGREIIPTSDCTDLLNATQDLVVADPDLHEEECLEDIKEEVKGDGGEVSQKVVRRRVRKKLPFACILAADAKNHFGGVPSACRANELSVTKYLVSKCKERKLTVLQTRQVSSLAFCLVFTPDSNDKSIYQFLNSESVFERRCDYLKSQSVESCWMQLFSSPWNPKAWRRVILRLSSLGPQEAFRFVK</sequence>
<evidence type="ECO:0000313" key="2">
    <source>
        <dbReference type="Proteomes" id="UP000203089"/>
    </source>
</evidence>
<keyword evidence="2" id="KW-1185">Reference proteome</keyword>
<evidence type="ECO:0000313" key="1">
    <source>
        <dbReference type="EMBL" id="AGF70698.1"/>
    </source>
</evidence>
<dbReference type="EMBL" id="KC166238">
    <property type="protein sequence ID" value="AGF70698.1"/>
    <property type="molecule type" value="Genomic_RNA"/>
</dbReference>
<proteinExistence type="predicted"/>
<accession>M1P1T0</accession>
<name>M1P1T0_9TOMB</name>
<dbReference type="Proteomes" id="UP000203089">
    <property type="component" value="Segment"/>
</dbReference>
<dbReference type="GeneID" id="14675231"/>
<dbReference type="KEGG" id="vg:14675231"/>
<protein>
    <submittedName>
        <fullName evidence="1">Replicase protein</fullName>
    </submittedName>
</protein>
<dbReference type="OrthoDB" id="12338at10239"/>
<reference evidence="1 2" key="1">
    <citation type="journal article" date="2013" name="Arch. Virol.">
        <title>Complete nucleotide sequence of Rosa rugosa leaf distortion virus, a new member of the family Tombusviridae.</title>
        <authorList>
            <person name="Mollov D."/>
            <person name="Lockhart B."/>
            <person name="Zlesak D.C."/>
        </authorList>
    </citation>
    <scope>NUCLEOTIDE SEQUENCE [LARGE SCALE GENOMIC DNA]</scope>
    <source>
        <strain evidence="1">MN-3</strain>
    </source>
</reference>
<dbReference type="RefSeq" id="YP_007501035.1">
    <property type="nucleotide sequence ID" value="NC_020415.1"/>
</dbReference>